<dbReference type="RefSeq" id="WP_036706515.1">
    <property type="nucleotide sequence ID" value="NZ_JRKQ01000002.1"/>
</dbReference>
<feature type="domain" description="N-acetyltransferase" evidence="1">
    <location>
        <begin position="15"/>
        <end position="160"/>
    </location>
</feature>
<reference evidence="2 3" key="2">
    <citation type="submission" date="2014-10" db="EMBL/GenBank/DDBJ databases">
        <title>Paracoccus sanguinis sp. nov., isolated from clinical specimens of New York State patients.</title>
        <authorList>
            <person name="Mingle L.A."/>
            <person name="Cole J.A."/>
            <person name="Lapierre P."/>
            <person name="Musser K.A."/>
        </authorList>
    </citation>
    <scope>NUCLEOTIDE SEQUENCE [LARGE SCALE GENOMIC DNA]</scope>
    <source>
        <strain evidence="2 3">5503</strain>
    </source>
</reference>
<dbReference type="GO" id="GO:0016747">
    <property type="term" value="F:acyltransferase activity, transferring groups other than amino-acyl groups"/>
    <property type="evidence" value="ECO:0007669"/>
    <property type="project" value="InterPro"/>
</dbReference>
<sequence>MPVLSVEIPVIETERLVLREPREDDMPASTAFIASERASFVGGGAEAVARDGARGGEWAAWRGLTGALGHWLLRGFGSWTVEDRATGKVAGRVGFIHHSVWPEPELGWHIYDGFEGKGIAYEAAMAARAAGARLFGLDRVISHIHPANIRSLRLAERMGAVVEREGELLGKPCLTYRHPAEGTA</sequence>
<evidence type="ECO:0000313" key="2">
    <source>
        <dbReference type="EMBL" id="KGJ23701.1"/>
    </source>
</evidence>
<reference evidence="2 3" key="1">
    <citation type="submission" date="2014-09" db="EMBL/GenBank/DDBJ databases">
        <authorList>
            <person name="McGinnis J.M."/>
            <person name="Wolfgang W.J."/>
        </authorList>
    </citation>
    <scope>NUCLEOTIDE SEQUENCE [LARGE SCALE GENOMIC DNA]</scope>
    <source>
        <strain evidence="2 3">5503</strain>
    </source>
</reference>
<dbReference type="InterPro" id="IPR000182">
    <property type="entry name" value="GNAT_dom"/>
</dbReference>
<evidence type="ECO:0000259" key="1">
    <source>
        <dbReference type="Pfam" id="PF13302"/>
    </source>
</evidence>
<dbReference type="SUPFAM" id="SSF55729">
    <property type="entry name" value="Acyl-CoA N-acyltransferases (Nat)"/>
    <property type="match status" value="1"/>
</dbReference>
<dbReference type="PANTHER" id="PTHR43792:SF1">
    <property type="entry name" value="N-ACETYLTRANSFERASE DOMAIN-CONTAINING PROTEIN"/>
    <property type="match status" value="1"/>
</dbReference>
<dbReference type="AlphaFoldDB" id="A0A099GLT7"/>
<dbReference type="InterPro" id="IPR051531">
    <property type="entry name" value="N-acetyltransferase"/>
</dbReference>
<organism evidence="2 3">
    <name type="scientific">Paracoccus sanguinis</name>
    <dbReference type="NCBI Taxonomy" id="1545044"/>
    <lineage>
        <taxon>Bacteria</taxon>
        <taxon>Pseudomonadati</taxon>
        <taxon>Pseudomonadota</taxon>
        <taxon>Alphaproteobacteria</taxon>
        <taxon>Rhodobacterales</taxon>
        <taxon>Paracoccaceae</taxon>
        <taxon>Paracoccus</taxon>
    </lineage>
</organism>
<dbReference type="PANTHER" id="PTHR43792">
    <property type="entry name" value="GNAT FAMILY, PUTATIVE (AFU_ORTHOLOGUE AFUA_3G00765)-RELATED-RELATED"/>
    <property type="match status" value="1"/>
</dbReference>
<dbReference type="Gene3D" id="3.40.630.30">
    <property type="match status" value="1"/>
</dbReference>
<dbReference type="EMBL" id="JRKQ01000002">
    <property type="protein sequence ID" value="KGJ23701.1"/>
    <property type="molecule type" value="Genomic_DNA"/>
</dbReference>
<comment type="caution">
    <text evidence="2">The sequence shown here is derived from an EMBL/GenBank/DDBJ whole genome shotgun (WGS) entry which is preliminary data.</text>
</comment>
<evidence type="ECO:0000313" key="3">
    <source>
        <dbReference type="Proteomes" id="UP000029858"/>
    </source>
</evidence>
<gene>
    <name evidence="2" type="ORF">IX56_01020</name>
</gene>
<name>A0A099GLT7_9RHOB</name>
<dbReference type="InterPro" id="IPR016181">
    <property type="entry name" value="Acyl_CoA_acyltransferase"/>
</dbReference>
<protein>
    <recommendedName>
        <fullName evidence="1">N-acetyltransferase domain-containing protein</fullName>
    </recommendedName>
</protein>
<dbReference type="Proteomes" id="UP000029858">
    <property type="component" value="Unassembled WGS sequence"/>
</dbReference>
<proteinExistence type="predicted"/>
<accession>A0A099GLT7</accession>
<dbReference type="Pfam" id="PF13302">
    <property type="entry name" value="Acetyltransf_3"/>
    <property type="match status" value="1"/>
</dbReference>